<dbReference type="AlphaFoldDB" id="A0AAD6T1E7"/>
<evidence type="ECO:0000313" key="3">
    <source>
        <dbReference type="Proteomes" id="UP001218188"/>
    </source>
</evidence>
<evidence type="ECO:0000256" key="1">
    <source>
        <dbReference type="SAM" id="Phobius"/>
    </source>
</evidence>
<keyword evidence="1" id="KW-1133">Transmembrane helix</keyword>
<keyword evidence="1" id="KW-0812">Transmembrane</keyword>
<sequence>RTLFDIVWGCLATIFACTWVALHQNVPDPKLGSLSLFLRKIRMMLMMIMAPELVVSLALRQFICAIWISKEFRVSKTHGFFCTMGGFVTPDGHPIAKAQQLPMYISAIRLVEEADIRDRSKGDALSKGVAIVQALWFMTQCFARLSQHLPITELEVATLAFAIVSIFIRLLWLWKPLDVQRSIIVAASSSIVSDPPAAADTRLTSRMARLSVFALKAFIGGLKTPKAFQRAKALAKGQAKGL</sequence>
<evidence type="ECO:0000313" key="2">
    <source>
        <dbReference type="EMBL" id="KAJ7037590.1"/>
    </source>
</evidence>
<name>A0AAD6T1E7_9AGAR</name>
<dbReference type="PANTHER" id="PTHR35043">
    <property type="entry name" value="TRANSCRIPTION FACTOR DOMAIN-CONTAINING PROTEIN"/>
    <property type="match status" value="1"/>
</dbReference>
<dbReference type="Proteomes" id="UP001218188">
    <property type="component" value="Unassembled WGS sequence"/>
</dbReference>
<gene>
    <name evidence="2" type="ORF">C8F04DRAFT_952416</name>
</gene>
<dbReference type="EMBL" id="JARJCM010000036">
    <property type="protein sequence ID" value="KAJ7037590.1"/>
    <property type="molecule type" value="Genomic_DNA"/>
</dbReference>
<keyword evidence="3" id="KW-1185">Reference proteome</keyword>
<keyword evidence="1" id="KW-0472">Membrane</keyword>
<feature type="transmembrane region" description="Helical" evidence="1">
    <location>
        <begin position="6"/>
        <end position="22"/>
    </location>
</feature>
<feature type="transmembrane region" description="Helical" evidence="1">
    <location>
        <begin position="43"/>
        <end position="68"/>
    </location>
</feature>
<dbReference type="PANTHER" id="PTHR35043:SF7">
    <property type="entry name" value="TRANSCRIPTION FACTOR DOMAIN-CONTAINING PROTEIN"/>
    <property type="match status" value="1"/>
</dbReference>
<comment type="caution">
    <text evidence="2">The sequence shown here is derived from an EMBL/GenBank/DDBJ whole genome shotgun (WGS) entry which is preliminary data.</text>
</comment>
<feature type="non-terminal residue" evidence="2">
    <location>
        <position position="242"/>
    </location>
</feature>
<feature type="transmembrane region" description="Helical" evidence="1">
    <location>
        <begin position="156"/>
        <end position="174"/>
    </location>
</feature>
<reference evidence="2" key="1">
    <citation type="submission" date="2023-03" db="EMBL/GenBank/DDBJ databases">
        <title>Massive genome expansion in bonnet fungi (Mycena s.s.) driven by repeated elements and novel gene families across ecological guilds.</title>
        <authorList>
            <consortium name="Lawrence Berkeley National Laboratory"/>
            <person name="Harder C.B."/>
            <person name="Miyauchi S."/>
            <person name="Viragh M."/>
            <person name="Kuo A."/>
            <person name="Thoen E."/>
            <person name="Andreopoulos B."/>
            <person name="Lu D."/>
            <person name="Skrede I."/>
            <person name="Drula E."/>
            <person name="Henrissat B."/>
            <person name="Morin E."/>
            <person name="Kohler A."/>
            <person name="Barry K."/>
            <person name="LaButti K."/>
            <person name="Morin E."/>
            <person name="Salamov A."/>
            <person name="Lipzen A."/>
            <person name="Mereny Z."/>
            <person name="Hegedus B."/>
            <person name="Baldrian P."/>
            <person name="Stursova M."/>
            <person name="Weitz H."/>
            <person name="Taylor A."/>
            <person name="Grigoriev I.V."/>
            <person name="Nagy L.G."/>
            <person name="Martin F."/>
            <person name="Kauserud H."/>
        </authorList>
    </citation>
    <scope>NUCLEOTIDE SEQUENCE</scope>
    <source>
        <strain evidence="2">CBHHK200</strain>
    </source>
</reference>
<accession>A0AAD6T1E7</accession>
<proteinExistence type="predicted"/>
<protein>
    <submittedName>
        <fullName evidence="2">Uncharacterized protein</fullName>
    </submittedName>
</protein>
<organism evidence="2 3">
    <name type="scientific">Mycena alexandri</name>
    <dbReference type="NCBI Taxonomy" id="1745969"/>
    <lineage>
        <taxon>Eukaryota</taxon>
        <taxon>Fungi</taxon>
        <taxon>Dikarya</taxon>
        <taxon>Basidiomycota</taxon>
        <taxon>Agaricomycotina</taxon>
        <taxon>Agaricomycetes</taxon>
        <taxon>Agaricomycetidae</taxon>
        <taxon>Agaricales</taxon>
        <taxon>Marasmiineae</taxon>
        <taxon>Mycenaceae</taxon>
        <taxon>Mycena</taxon>
    </lineage>
</organism>